<evidence type="ECO:0000313" key="3">
    <source>
        <dbReference type="Proteomes" id="UP000239002"/>
    </source>
</evidence>
<dbReference type="OrthoDB" id="1405967at2"/>
<protein>
    <recommendedName>
        <fullName evidence="4">Outer membrane beta-barrel porin/alpha-amylase</fullName>
    </recommendedName>
</protein>
<keyword evidence="3" id="KW-1185">Reference proteome</keyword>
<dbReference type="EMBL" id="PTJE01000003">
    <property type="protein sequence ID" value="PPK94845.1"/>
    <property type="molecule type" value="Genomic_DNA"/>
</dbReference>
<dbReference type="Proteomes" id="UP000239002">
    <property type="component" value="Unassembled WGS sequence"/>
</dbReference>
<sequence length="325" mass="36283">MTTALQNFNKTFITLSIGLLFSISSYAACPPHLEKIFCDLCGCTTSSGSSGFGTLNNVSFIGLRYIHQSYESRDGIFVNSPTSKENFNTYQIWSKVPLSKKFSINAMVPFQDLSRKRNTGSEHISGLGDVTVIGWYQHVFYEKPEGYKVIFENKVPTGHQLNFGLGVKLPTGEFEEELTDRINPGFQVGTGSVDVLASVSHTYSKNKLGINTLATYYFKTENKNEYRFGNQFSVSSNAYYNIPFTKSALSPFLGLSADVYDSIEQFNEQLVDTDGYIFNGSIGTEYKFDQFVLGASYTLPIVQDLFGGDVESQNKFLLYANFVLN</sequence>
<proteinExistence type="predicted"/>
<dbReference type="AlphaFoldDB" id="A0A2S6IKY7"/>
<name>A0A2S6IKY7_9FLAO</name>
<feature type="chain" id="PRO_5015524492" description="Outer membrane beta-barrel porin/alpha-amylase" evidence="1">
    <location>
        <begin position="28"/>
        <end position="325"/>
    </location>
</feature>
<accession>A0A2S6IKY7</accession>
<evidence type="ECO:0000256" key="1">
    <source>
        <dbReference type="SAM" id="SignalP"/>
    </source>
</evidence>
<organism evidence="2 3">
    <name type="scientific">Nonlabens xylanidelens</name>
    <dbReference type="NCBI Taxonomy" id="191564"/>
    <lineage>
        <taxon>Bacteria</taxon>
        <taxon>Pseudomonadati</taxon>
        <taxon>Bacteroidota</taxon>
        <taxon>Flavobacteriia</taxon>
        <taxon>Flavobacteriales</taxon>
        <taxon>Flavobacteriaceae</taxon>
        <taxon>Nonlabens</taxon>
    </lineage>
</organism>
<feature type="signal peptide" evidence="1">
    <location>
        <begin position="1"/>
        <end position="27"/>
    </location>
</feature>
<comment type="caution">
    <text evidence="2">The sequence shown here is derived from an EMBL/GenBank/DDBJ whole genome shotgun (WGS) entry which is preliminary data.</text>
</comment>
<reference evidence="2 3" key="1">
    <citation type="submission" date="2018-02" db="EMBL/GenBank/DDBJ databases">
        <title>Genomic Encyclopedia of Archaeal and Bacterial Type Strains, Phase II (KMG-II): from individual species to whole genera.</title>
        <authorList>
            <person name="Goeker M."/>
        </authorList>
    </citation>
    <scope>NUCLEOTIDE SEQUENCE [LARGE SCALE GENOMIC DNA]</scope>
    <source>
        <strain evidence="2 3">DSM 16809</strain>
    </source>
</reference>
<evidence type="ECO:0008006" key="4">
    <source>
        <dbReference type="Google" id="ProtNLM"/>
    </source>
</evidence>
<gene>
    <name evidence="2" type="ORF">LY01_01598</name>
</gene>
<evidence type="ECO:0000313" key="2">
    <source>
        <dbReference type="EMBL" id="PPK94845.1"/>
    </source>
</evidence>
<dbReference type="RefSeq" id="WP_146080394.1">
    <property type="nucleotide sequence ID" value="NZ_MQVW01000024.1"/>
</dbReference>
<keyword evidence="1" id="KW-0732">Signal</keyword>